<keyword evidence="5 7" id="KW-0472">Membrane</keyword>
<evidence type="ECO:0000313" key="10">
    <source>
        <dbReference type="Proteomes" id="UP000199074"/>
    </source>
</evidence>
<dbReference type="OrthoDB" id="9803381at2"/>
<organism evidence="9 10">
    <name type="scientific">Devosia crocina</name>
    <dbReference type="NCBI Taxonomy" id="429728"/>
    <lineage>
        <taxon>Bacteria</taxon>
        <taxon>Pseudomonadati</taxon>
        <taxon>Pseudomonadota</taxon>
        <taxon>Alphaproteobacteria</taxon>
        <taxon>Hyphomicrobiales</taxon>
        <taxon>Devosiaceae</taxon>
        <taxon>Devosia</taxon>
    </lineage>
</organism>
<comment type="subcellular location">
    <subcellularLocation>
        <location evidence="1">Cell membrane</location>
        <topology evidence="1">Multi-pass membrane protein</topology>
    </subcellularLocation>
</comment>
<keyword evidence="6" id="KW-0175">Coiled coil</keyword>
<feature type="transmembrane region" description="Helical" evidence="7">
    <location>
        <begin position="6"/>
        <end position="27"/>
    </location>
</feature>
<dbReference type="Pfam" id="PF00482">
    <property type="entry name" value="T2SSF"/>
    <property type="match status" value="1"/>
</dbReference>
<feature type="domain" description="Type II secretion system protein GspF" evidence="8">
    <location>
        <begin position="161"/>
        <end position="282"/>
    </location>
</feature>
<dbReference type="PANTHER" id="PTHR35007:SF1">
    <property type="entry name" value="PILUS ASSEMBLY PROTEIN"/>
    <property type="match status" value="1"/>
</dbReference>
<dbReference type="GO" id="GO:0005886">
    <property type="term" value="C:plasma membrane"/>
    <property type="evidence" value="ECO:0007669"/>
    <property type="project" value="UniProtKB-SubCell"/>
</dbReference>
<keyword evidence="4 7" id="KW-1133">Transmembrane helix</keyword>
<evidence type="ECO:0000259" key="8">
    <source>
        <dbReference type="Pfam" id="PF00482"/>
    </source>
</evidence>
<keyword evidence="10" id="KW-1185">Reference proteome</keyword>
<dbReference type="RefSeq" id="WP_092425176.1">
    <property type="nucleotide sequence ID" value="NZ_FPCK01000002.1"/>
</dbReference>
<dbReference type="InterPro" id="IPR018076">
    <property type="entry name" value="T2SS_GspF_dom"/>
</dbReference>
<proteinExistence type="predicted"/>
<feature type="transmembrane region" description="Helical" evidence="7">
    <location>
        <begin position="266"/>
        <end position="286"/>
    </location>
</feature>
<reference evidence="9 10" key="1">
    <citation type="submission" date="2016-10" db="EMBL/GenBank/DDBJ databases">
        <authorList>
            <person name="de Groot N.N."/>
        </authorList>
    </citation>
    <scope>NUCLEOTIDE SEQUENCE [LARGE SCALE GENOMIC DNA]</scope>
    <source>
        <strain evidence="9 10">IPL20</strain>
    </source>
</reference>
<protein>
    <submittedName>
        <fullName evidence="9">Tight adherence protein B</fullName>
    </submittedName>
</protein>
<evidence type="ECO:0000256" key="7">
    <source>
        <dbReference type="SAM" id="Phobius"/>
    </source>
</evidence>
<evidence type="ECO:0000256" key="6">
    <source>
        <dbReference type="SAM" id="Coils"/>
    </source>
</evidence>
<sequence length="325" mass="35548">MVMTILLVVLGAVAVGAAGFALVPSALGDSRATKRLKVYQGDVRTTRREMDANRTRDARRKSVQQALKAQADDLNARKRTRLPDLLFQAGMTITPAAFIRNSILFGAGLFLFLLIIQVPYYFAAIFGVAGGYLLPRIYVGRRRKKYQNAFLDELPNAVEAIVRGVKTGLPLNDSMRVVAKDTKEPVRSEFGRVLDQQSFGFSMTEAVQVLLDRVPLPEVNFFVVVISVQQQAGGNLSEALGNLARVLRNRKKMKQKVAAMSSEAKASAGIIGALPIVVAIMVSFVSPQYLQPLVSTPIGQVWLGVAAIMMCAGVFVMNRMVQFEI</sequence>
<keyword evidence="2" id="KW-1003">Cell membrane</keyword>
<feature type="transmembrane region" description="Helical" evidence="7">
    <location>
        <begin position="109"/>
        <end position="134"/>
    </location>
</feature>
<feature type="coiled-coil region" evidence="6">
    <location>
        <begin position="236"/>
        <end position="263"/>
    </location>
</feature>
<evidence type="ECO:0000313" key="9">
    <source>
        <dbReference type="EMBL" id="SFV36602.1"/>
    </source>
</evidence>
<keyword evidence="3 7" id="KW-0812">Transmembrane</keyword>
<dbReference type="EMBL" id="FPCK01000002">
    <property type="protein sequence ID" value="SFV36602.1"/>
    <property type="molecule type" value="Genomic_DNA"/>
</dbReference>
<dbReference type="InterPro" id="IPR042094">
    <property type="entry name" value="T2SS_GspF_sf"/>
</dbReference>
<evidence type="ECO:0000256" key="1">
    <source>
        <dbReference type="ARBA" id="ARBA00004651"/>
    </source>
</evidence>
<evidence type="ECO:0000256" key="2">
    <source>
        <dbReference type="ARBA" id="ARBA00022475"/>
    </source>
</evidence>
<accession>A0A1I7NPP2</accession>
<evidence type="ECO:0000256" key="3">
    <source>
        <dbReference type="ARBA" id="ARBA00022692"/>
    </source>
</evidence>
<dbReference type="STRING" id="429728.SAMN05216456_2594"/>
<dbReference type="PANTHER" id="PTHR35007">
    <property type="entry name" value="INTEGRAL MEMBRANE PROTEIN-RELATED"/>
    <property type="match status" value="1"/>
</dbReference>
<dbReference type="AlphaFoldDB" id="A0A1I7NPP2"/>
<dbReference type="Gene3D" id="1.20.81.30">
    <property type="entry name" value="Type II secretion system (T2SS), domain F"/>
    <property type="match status" value="1"/>
</dbReference>
<gene>
    <name evidence="9" type="ORF">SAMN05216456_2594</name>
</gene>
<name>A0A1I7NPP2_9HYPH</name>
<evidence type="ECO:0000256" key="5">
    <source>
        <dbReference type="ARBA" id="ARBA00023136"/>
    </source>
</evidence>
<feature type="transmembrane region" description="Helical" evidence="7">
    <location>
        <begin position="298"/>
        <end position="317"/>
    </location>
</feature>
<evidence type="ECO:0000256" key="4">
    <source>
        <dbReference type="ARBA" id="ARBA00022989"/>
    </source>
</evidence>
<dbReference type="Proteomes" id="UP000199074">
    <property type="component" value="Unassembled WGS sequence"/>
</dbReference>